<accession>A0ABQ9FJ43</accession>
<dbReference type="InterPro" id="IPR001258">
    <property type="entry name" value="NHL_repeat"/>
</dbReference>
<dbReference type="InterPro" id="IPR036249">
    <property type="entry name" value="Thioredoxin-like_sf"/>
</dbReference>
<dbReference type="SUPFAM" id="SSF52833">
    <property type="entry name" value="Thioredoxin-like"/>
    <property type="match status" value="1"/>
</dbReference>
<dbReference type="Gene3D" id="2.120.10.30">
    <property type="entry name" value="TolB, C-terminal domain"/>
    <property type="match status" value="2"/>
</dbReference>
<evidence type="ECO:0000313" key="3">
    <source>
        <dbReference type="EMBL" id="KAJ8317299.1"/>
    </source>
</evidence>
<dbReference type="InterPro" id="IPR045302">
    <property type="entry name" value="NHL2_NHL_rpt_dom"/>
</dbReference>
<feature type="domain" description="Thioredoxin" evidence="2">
    <location>
        <begin position="1"/>
        <end position="130"/>
    </location>
</feature>
<dbReference type="EMBL" id="JARBDR010000246">
    <property type="protein sequence ID" value="KAJ8317299.1"/>
    <property type="molecule type" value="Genomic_DNA"/>
</dbReference>
<name>A0ABQ9FJ43_TEGGR</name>
<keyword evidence="4" id="KW-1185">Reference proteome</keyword>
<organism evidence="3 4">
    <name type="scientific">Tegillarca granosa</name>
    <name type="common">Malaysian cockle</name>
    <name type="synonym">Anadara granosa</name>
    <dbReference type="NCBI Taxonomy" id="220873"/>
    <lineage>
        <taxon>Eukaryota</taxon>
        <taxon>Metazoa</taxon>
        <taxon>Spiralia</taxon>
        <taxon>Lophotrochozoa</taxon>
        <taxon>Mollusca</taxon>
        <taxon>Bivalvia</taxon>
        <taxon>Autobranchia</taxon>
        <taxon>Pteriomorphia</taxon>
        <taxon>Arcoida</taxon>
        <taxon>Arcoidea</taxon>
        <taxon>Arcidae</taxon>
        <taxon>Tegillarca</taxon>
    </lineage>
</organism>
<dbReference type="CDD" id="cd14951">
    <property type="entry name" value="NHL-2_like"/>
    <property type="match status" value="1"/>
</dbReference>
<gene>
    <name evidence="3" type="ORF">KUTeg_005203</name>
</gene>
<reference evidence="3 4" key="1">
    <citation type="submission" date="2022-12" db="EMBL/GenBank/DDBJ databases">
        <title>Chromosome-level genome of Tegillarca granosa.</title>
        <authorList>
            <person name="Kim J."/>
        </authorList>
    </citation>
    <scope>NUCLEOTIDE SEQUENCE [LARGE SCALE GENOMIC DNA]</scope>
    <source>
        <strain evidence="3">Teg-2019</strain>
        <tissue evidence="3">Adductor muscle</tissue>
    </source>
</reference>
<dbReference type="InterPro" id="IPR012336">
    <property type="entry name" value="Thioredoxin-like_fold"/>
</dbReference>
<protein>
    <recommendedName>
        <fullName evidence="2">Thioredoxin domain-containing protein</fullName>
    </recommendedName>
</protein>
<evidence type="ECO:0000313" key="4">
    <source>
        <dbReference type="Proteomes" id="UP001217089"/>
    </source>
</evidence>
<evidence type="ECO:0000259" key="2">
    <source>
        <dbReference type="PROSITE" id="PS51352"/>
    </source>
</evidence>
<dbReference type="InterPro" id="IPR013766">
    <property type="entry name" value="Thioredoxin_domain"/>
</dbReference>
<comment type="caution">
    <text evidence="3">The sequence shown here is derived from an EMBL/GenBank/DDBJ whole genome shotgun (WGS) entry which is preliminary data.</text>
</comment>
<dbReference type="PANTHER" id="PTHR46388:SF2">
    <property type="entry name" value="NHL REPEAT-CONTAINING PROTEIN 2"/>
    <property type="match status" value="1"/>
</dbReference>
<dbReference type="PANTHER" id="PTHR46388">
    <property type="entry name" value="NHL REPEAT-CONTAINING PROTEIN 2"/>
    <property type="match status" value="1"/>
</dbReference>
<dbReference type="Pfam" id="PF13905">
    <property type="entry name" value="Thioredoxin_8"/>
    <property type="match status" value="1"/>
</dbReference>
<dbReference type="Gene3D" id="3.40.30.10">
    <property type="entry name" value="Glutaredoxin"/>
    <property type="match status" value="1"/>
</dbReference>
<dbReference type="InterPro" id="IPR011042">
    <property type="entry name" value="6-blade_b-propeller_TolB-like"/>
</dbReference>
<proteinExistence type="predicted"/>
<evidence type="ECO:0000256" key="1">
    <source>
        <dbReference type="ARBA" id="ARBA00022737"/>
    </source>
</evidence>
<dbReference type="Proteomes" id="UP001217089">
    <property type="component" value="Unassembled WGS sequence"/>
</dbReference>
<feature type="non-terminal residue" evidence="3">
    <location>
        <position position="436"/>
    </location>
</feature>
<dbReference type="Pfam" id="PF01436">
    <property type="entry name" value="NHL"/>
    <property type="match status" value="1"/>
</dbReference>
<sequence>MNTDSKLSFHDNLRGKIVVLDFFTYCCINCMHVLPDLEALEDKFKVTDGLVFTQQNLPTEKVSANILSAILRYNIRHPVVNDDNAILWQSLLIQCWPTFVVVGPTGQYLYSFVGEGHKEHLLEFISFKADIQSHDLPLLLESTRIPSTPLKFPGKITGILNRKIIIISDTGHNRIIVVGLDGVVQHCIGGPERGFNDGSFMEAKFNSPQGVVMLDEHIIYVADTENHAIRKVDLINGTVSTVVGTGKQGGKNKEVLLIAMAGTHQIWAYFLSDFKWFRGRWIAGSGNEENRNNSYPDKAAFAQPSGLALSTDEEVNTVYIADSESSSIRQMSLKDGTVKGLVGGERDPVNLFAYGDQDGIGVQAKLQHPLAVALVTENAGPLLIADSYNHKIKSVDLKSKMCTTVAGPLISKKNSDYIEIDLNEPGGLWVDRRSEN</sequence>
<dbReference type="SUPFAM" id="SSF101898">
    <property type="entry name" value="NHL repeat"/>
    <property type="match status" value="1"/>
</dbReference>
<dbReference type="PROSITE" id="PS51352">
    <property type="entry name" value="THIOREDOXIN_2"/>
    <property type="match status" value="1"/>
</dbReference>
<keyword evidence="1" id="KW-0677">Repeat</keyword>